<dbReference type="Proteomes" id="UP000019276">
    <property type="component" value="Unassembled WGS sequence"/>
</dbReference>
<sequence>MAINSIQSGLNQSILQQTFAQKKPSLTANSLNLAQQNQSQTKEQLLASVATQQIGVTGNLLSGIGRGDPLTDKLVSFSVQANTALANSQLPTDVGNVVGRIINETV</sequence>
<gene>
    <name evidence="1" type="ORF">DS2_14379</name>
</gene>
<name>W7QAT4_9ALTE</name>
<dbReference type="EMBL" id="ARZY01000030">
    <property type="protein sequence ID" value="EWH09066.1"/>
    <property type="molecule type" value="Genomic_DNA"/>
</dbReference>
<protein>
    <submittedName>
        <fullName evidence="1">Uncharacterized protein</fullName>
    </submittedName>
</protein>
<evidence type="ECO:0000313" key="1">
    <source>
        <dbReference type="EMBL" id="EWH09066.1"/>
    </source>
</evidence>
<proteinExistence type="predicted"/>
<dbReference type="OrthoDB" id="6387004at2"/>
<keyword evidence="2" id="KW-1185">Reference proteome</keyword>
<evidence type="ECO:0000313" key="2">
    <source>
        <dbReference type="Proteomes" id="UP000019276"/>
    </source>
</evidence>
<comment type="caution">
    <text evidence="1">The sequence shown here is derived from an EMBL/GenBank/DDBJ whole genome shotgun (WGS) entry which is preliminary data.</text>
</comment>
<organism evidence="1 2">
    <name type="scientific">Catenovulum agarivorans DS-2</name>
    <dbReference type="NCBI Taxonomy" id="1328313"/>
    <lineage>
        <taxon>Bacteria</taxon>
        <taxon>Pseudomonadati</taxon>
        <taxon>Pseudomonadota</taxon>
        <taxon>Gammaproteobacteria</taxon>
        <taxon>Alteromonadales</taxon>
        <taxon>Alteromonadaceae</taxon>
        <taxon>Catenovulum</taxon>
    </lineage>
</organism>
<dbReference type="RefSeq" id="WP_035015529.1">
    <property type="nucleotide sequence ID" value="NZ_ARZY01000030.1"/>
</dbReference>
<dbReference type="AlphaFoldDB" id="W7QAT4"/>
<accession>W7QAT4</accession>
<reference evidence="1 2" key="1">
    <citation type="journal article" date="2014" name="Genome Announc.">
        <title>Draft Genome Sequence of the Agar-Degrading Bacterium Catenovulum sp. Strain DS-2, Isolated from Intestines of Haliotis diversicolor.</title>
        <authorList>
            <person name="Shan D."/>
            <person name="Li X."/>
            <person name="Gu Z."/>
            <person name="Wei G."/>
            <person name="Gao Z."/>
            <person name="Shao Z."/>
        </authorList>
    </citation>
    <scope>NUCLEOTIDE SEQUENCE [LARGE SCALE GENOMIC DNA]</scope>
    <source>
        <strain evidence="1 2">DS-2</strain>
    </source>
</reference>